<dbReference type="GO" id="GO:0005783">
    <property type="term" value="C:endoplasmic reticulum"/>
    <property type="evidence" value="ECO:0007669"/>
    <property type="project" value="TreeGrafter"/>
</dbReference>
<evidence type="ECO:0000313" key="7">
    <source>
        <dbReference type="EMBL" id="RKF65457.1"/>
    </source>
</evidence>
<accession>A0A420I6X0</accession>
<evidence type="ECO:0000256" key="5">
    <source>
        <dbReference type="ARBA" id="ARBA00023136"/>
    </source>
</evidence>
<evidence type="ECO:0000256" key="4">
    <source>
        <dbReference type="ARBA" id="ARBA00022989"/>
    </source>
</evidence>
<dbReference type="PANTHER" id="PTHR12703">
    <property type="entry name" value="TRANSMEMBRANE PROTEIN 33"/>
    <property type="match status" value="1"/>
</dbReference>
<dbReference type="Proteomes" id="UP000283383">
    <property type="component" value="Unassembled WGS sequence"/>
</dbReference>
<comment type="similarity">
    <text evidence="2">Belongs to the PER33/POM33 family.</text>
</comment>
<feature type="transmembrane region" description="Helical" evidence="6">
    <location>
        <begin position="21"/>
        <end position="41"/>
    </location>
</feature>
<reference evidence="7 8" key="1">
    <citation type="journal article" date="2018" name="BMC Genomics">
        <title>Comparative genome analyses reveal sequence features reflecting distinct modes of host-adaptation between dicot and monocot powdery mildew.</title>
        <authorList>
            <person name="Wu Y."/>
            <person name="Ma X."/>
            <person name="Pan Z."/>
            <person name="Kale S.D."/>
            <person name="Song Y."/>
            <person name="King H."/>
            <person name="Zhang Q."/>
            <person name="Presley C."/>
            <person name="Deng X."/>
            <person name="Wei C.I."/>
            <person name="Xiao S."/>
        </authorList>
    </citation>
    <scope>NUCLEOTIDE SEQUENCE [LARGE SCALE GENOMIC DNA]</scope>
    <source>
        <strain evidence="7">UMSG3</strain>
    </source>
</reference>
<keyword evidence="3 6" id="KW-0812">Transmembrane</keyword>
<evidence type="ECO:0000256" key="3">
    <source>
        <dbReference type="ARBA" id="ARBA00022692"/>
    </source>
</evidence>
<evidence type="ECO:0000256" key="2">
    <source>
        <dbReference type="ARBA" id="ARBA00007322"/>
    </source>
</evidence>
<dbReference type="GO" id="GO:0061024">
    <property type="term" value="P:membrane organization"/>
    <property type="evidence" value="ECO:0007669"/>
    <property type="project" value="TreeGrafter"/>
</dbReference>
<dbReference type="STRING" id="62708.A0A420I6X0"/>
<gene>
    <name evidence="7" type="ORF">GcM3_121010</name>
</gene>
<dbReference type="GO" id="GO:0071786">
    <property type="term" value="P:endoplasmic reticulum tubular network organization"/>
    <property type="evidence" value="ECO:0007669"/>
    <property type="project" value="TreeGrafter"/>
</dbReference>
<dbReference type="InterPro" id="IPR051645">
    <property type="entry name" value="PER33/POM33_regulator"/>
</dbReference>
<feature type="transmembrane region" description="Helical" evidence="6">
    <location>
        <begin position="61"/>
        <end position="81"/>
    </location>
</feature>
<feature type="transmembrane region" description="Helical" evidence="6">
    <location>
        <begin position="183"/>
        <end position="207"/>
    </location>
</feature>
<dbReference type="EMBL" id="MCBQ01012147">
    <property type="protein sequence ID" value="RKF65457.1"/>
    <property type="molecule type" value="Genomic_DNA"/>
</dbReference>
<organism evidence="7 8">
    <name type="scientific">Golovinomyces cichoracearum</name>
    <dbReference type="NCBI Taxonomy" id="62708"/>
    <lineage>
        <taxon>Eukaryota</taxon>
        <taxon>Fungi</taxon>
        <taxon>Dikarya</taxon>
        <taxon>Ascomycota</taxon>
        <taxon>Pezizomycotina</taxon>
        <taxon>Leotiomycetes</taxon>
        <taxon>Erysiphales</taxon>
        <taxon>Erysiphaceae</taxon>
        <taxon>Golovinomyces</taxon>
    </lineage>
</organism>
<name>A0A420I6X0_9PEZI</name>
<protein>
    <submittedName>
        <fullName evidence="7">Nucleoporin POM33</fullName>
    </submittedName>
</protein>
<dbReference type="PANTHER" id="PTHR12703:SF4">
    <property type="entry name" value="TRANSMEMBRANE PROTEIN 33"/>
    <property type="match status" value="1"/>
</dbReference>
<feature type="transmembrane region" description="Helical" evidence="6">
    <location>
        <begin position="102"/>
        <end position="128"/>
    </location>
</feature>
<keyword evidence="5 6" id="KW-0472">Membrane</keyword>
<comment type="caution">
    <text evidence="7">The sequence shown here is derived from an EMBL/GenBank/DDBJ whole genome shotgun (WGS) entry which is preliminary data.</text>
</comment>
<evidence type="ECO:0000256" key="6">
    <source>
        <dbReference type="SAM" id="Phobius"/>
    </source>
</evidence>
<keyword evidence="8" id="KW-1185">Reference proteome</keyword>
<dbReference type="Pfam" id="PF03661">
    <property type="entry name" value="TMEM33_Pom33"/>
    <property type="match status" value="1"/>
</dbReference>
<keyword evidence="4 6" id="KW-1133">Transmembrane helix</keyword>
<comment type="subcellular location">
    <subcellularLocation>
        <location evidence="1">Membrane</location>
        <topology evidence="1">Multi-pass membrane protein</topology>
    </subcellularLocation>
</comment>
<dbReference type="AlphaFoldDB" id="A0A420I6X0"/>
<dbReference type="GO" id="GO:0016020">
    <property type="term" value="C:membrane"/>
    <property type="evidence" value="ECO:0007669"/>
    <property type="project" value="UniProtKB-SubCell"/>
</dbReference>
<sequence>MAPQSQPAMPLQQRLKQLAQTLQFTWFVGHLSVVLSVISYYSSYLTFNFYSPMATFSYRSAFFSAAVTYGIVVYKAFRARIRSTGSFTLSPLAILSDENVQYLGIALVWLWSSQYSIAMLPFGIYSIFHIATYTRSILVPTFQAGSSNGTTSPPKSSTISDSIGVFVKKYYDTSMRLVASLEIALWCRIFISVISFTKGSWILMIIYTTFLRARYSQSSFVQDQFRNYEARIDSLVGAQSIPPTARQAWNTIRNGLRSFHDATSLNKFVGGVSSTTRKAA</sequence>
<dbReference type="InterPro" id="IPR005344">
    <property type="entry name" value="TMEM33/Pom33"/>
</dbReference>
<evidence type="ECO:0000256" key="1">
    <source>
        <dbReference type="ARBA" id="ARBA00004141"/>
    </source>
</evidence>
<proteinExistence type="inferred from homology"/>
<evidence type="ECO:0000313" key="8">
    <source>
        <dbReference type="Proteomes" id="UP000283383"/>
    </source>
</evidence>